<evidence type="ECO:0000259" key="8">
    <source>
        <dbReference type="Pfam" id="PF14322"/>
    </source>
</evidence>
<feature type="domain" description="SusD-like N-terminal" evidence="8">
    <location>
        <begin position="36"/>
        <end position="216"/>
    </location>
</feature>
<feature type="signal peptide" evidence="6">
    <location>
        <begin position="1"/>
        <end position="20"/>
    </location>
</feature>
<dbReference type="InterPro" id="IPR033985">
    <property type="entry name" value="SusD-like_N"/>
</dbReference>
<keyword evidence="10" id="KW-1185">Reference proteome</keyword>
<evidence type="ECO:0000259" key="7">
    <source>
        <dbReference type="Pfam" id="PF07980"/>
    </source>
</evidence>
<organism evidence="9 10">
    <name type="scientific">Chitinophaga chungangae</name>
    <dbReference type="NCBI Taxonomy" id="2821488"/>
    <lineage>
        <taxon>Bacteria</taxon>
        <taxon>Pseudomonadati</taxon>
        <taxon>Bacteroidota</taxon>
        <taxon>Chitinophagia</taxon>
        <taxon>Chitinophagales</taxon>
        <taxon>Chitinophagaceae</taxon>
        <taxon>Chitinophaga</taxon>
    </lineage>
</organism>
<dbReference type="Gene3D" id="1.25.40.390">
    <property type="match status" value="1"/>
</dbReference>
<accession>A0ABS3YBW7</accession>
<dbReference type="Proteomes" id="UP000679126">
    <property type="component" value="Unassembled WGS sequence"/>
</dbReference>
<comment type="subcellular location">
    <subcellularLocation>
        <location evidence="1">Cell outer membrane</location>
    </subcellularLocation>
</comment>
<reference evidence="10" key="1">
    <citation type="submission" date="2021-03" db="EMBL/GenBank/DDBJ databases">
        <title>Assistant Professor.</title>
        <authorList>
            <person name="Huq M.A."/>
        </authorList>
    </citation>
    <scope>NUCLEOTIDE SEQUENCE [LARGE SCALE GENOMIC DNA]</scope>
    <source>
        <strain evidence="10">MAH-28</strain>
    </source>
</reference>
<evidence type="ECO:0000256" key="4">
    <source>
        <dbReference type="ARBA" id="ARBA00023136"/>
    </source>
</evidence>
<name>A0ABS3YBW7_9BACT</name>
<evidence type="ECO:0000313" key="9">
    <source>
        <dbReference type="EMBL" id="MBO9152156.1"/>
    </source>
</evidence>
<dbReference type="RefSeq" id="WP_209145040.1">
    <property type="nucleotide sequence ID" value="NZ_JAGHKP010000001.1"/>
</dbReference>
<protein>
    <submittedName>
        <fullName evidence="9">RagB/SusD family nutrient uptake outer membrane protein</fullName>
    </submittedName>
</protein>
<evidence type="ECO:0000256" key="2">
    <source>
        <dbReference type="ARBA" id="ARBA00006275"/>
    </source>
</evidence>
<evidence type="ECO:0000256" key="5">
    <source>
        <dbReference type="ARBA" id="ARBA00023237"/>
    </source>
</evidence>
<dbReference type="Pfam" id="PF14322">
    <property type="entry name" value="SusD-like_3"/>
    <property type="match status" value="1"/>
</dbReference>
<keyword evidence="4" id="KW-0472">Membrane</keyword>
<evidence type="ECO:0000256" key="3">
    <source>
        <dbReference type="ARBA" id="ARBA00022729"/>
    </source>
</evidence>
<proteinExistence type="inferred from homology"/>
<comment type="caution">
    <text evidence="9">The sequence shown here is derived from an EMBL/GenBank/DDBJ whole genome shotgun (WGS) entry which is preliminary data.</text>
</comment>
<sequence>MKRILILLLLGSGIFSSCNFLETNPEDFVTPENYYKNEADMERALGGVYNRLIDQYGRMYSRGLYSFLVISDEFYYKGISINDLRVMDFDAGHLDINKLWEVIYSGIDRANLLLENINTPDMDDDRRNEIRGEALFLRAYYYFLLTDNFGGVPLKLASTKSPTEPYLPRTSVKDMYAFIVKDMREAETLVSDISAYNYNERITKTVVQAVLARVFLTMAGEPLKDVARYNDALTYADKVIASGRHSLNPDYKQIFINHSQDKYDIQECLWEVGMYGNQLGSVMLAGRVGLENGVECPDDEIGYSNGPLKPTGRIFKLYGEGDLRRDWAIAPYKYVVTAGVTSKSFYTPTQIYERTVGKWRREYELATPKSRGYSSTNFPVMRYSDVLLMKAEASNEVKGAPDADAYEAINMVRRRGYGKPVNVPDADADVPAGLDQEAFRQMVRDERGRELAFEGMRKHDLIRWGIYISNMQSLAVEAAAEAPSAYKYSANAAKNTTPRNVLFPIPSTELTVNHLVTQNPNW</sequence>
<dbReference type="SUPFAM" id="SSF48452">
    <property type="entry name" value="TPR-like"/>
    <property type="match status" value="1"/>
</dbReference>
<evidence type="ECO:0000313" key="10">
    <source>
        <dbReference type="Proteomes" id="UP000679126"/>
    </source>
</evidence>
<gene>
    <name evidence="9" type="ORF">J7I43_08035</name>
</gene>
<dbReference type="InterPro" id="IPR012944">
    <property type="entry name" value="SusD_RagB_dom"/>
</dbReference>
<feature type="chain" id="PRO_5045481426" evidence="6">
    <location>
        <begin position="21"/>
        <end position="522"/>
    </location>
</feature>
<keyword evidence="3 6" id="KW-0732">Signal</keyword>
<feature type="domain" description="RagB/SusD" evidence="7">
    <location>
        <begin position="347"/>
        <end position="522"/>
    </location>
</feature>
<dbReference type="PROSITE" id="PS51257">
    <property type="entry name" value="PROKAR_LIPOPROTEIN"/>
    <property type="match status" value="1"/>
</dbReference>
<evidence type="ECO:0000256" key="1">
    <source>
        <dbReference type="ARBA" id="ARBA00004442"/>
    </source>
</evidence>
<dbReference type="InterPro" id="IPR011990">
    <property type="entry name" value="TPR-like_helical_dom_sf"/>
</dbReference>
<comment type="similarity">
    <text evidence="2">Belongs to the SusD family.</text>
</comment>
<dbReference type="CDD" id="cd08977">
    <property type="entry name" value="SusD"/>
    <property type="match status" value="1"/>
</dbReference>
<evidence type="ECO:0000256" key="6">
    <source>
        <dbReference type="SAM" id="SignalP"/>
    </source>
</evidence>
<dbReference type="Pfam" id="PF07980">
    <property type="entry name" value="SusD_RagB"/>
    <property type="match status" value="1"/>
</dbReference>
<dbReference type="EMBL" id="JAGHKP010000001">
    <property type="protein sequence ID" value="MBO9152156.1"/>
    <property type="molecule type" value="Genomic_DNA"/>
</dbReference>
<keyword evidence="5" id="KW-0998">Cell outer membrane</keyword>